<dbReference type="Proteomes" id="UP000199561">
    <property type="component" value="Unassembled WGS sequence"/>
</dbReference>
<sequence length="154" mass="17584">MSWDRFGEAGISDTWYRQDEKSTDPETICEAVNRPMLAGQKGLRLSLAGTHGKLPLLSSPGRKDAACRQRRQSSWLIACICWLTATTACVSPVVLWNIRNNYYGNNITQHRLTTLILAFDYARSFQKILDLIIAQCLATRHHHWQDINLRKLLS</sequence>
<keyword evidence="1" id="KW-0812">Transmembrane</keyword>
<dbReference type="RefSeq" id="WP_090666615.1">
    <property type="nucleotide sequence ID" value="NZ_FOUF01000005.1"/>
</dbReference>
<evidence type="ECO:0000256" key="1">
    <source>
        <dbReference type="SAM" id="Phobius"/>
    </source>
</evidence>
<dbReference type="AlphaFoldDB" id="A0A1I4MMS3"/>
<organism evidence="2 3">
    <name type="scientific">Nitrosomonas nitrosa</name>
    <dbReference type="NCBI Taxonomy" id="52442"/>
    <lineage>
        <taxon>Bacteria</taxon>
        <taxon>Pseudomonadati</taxon>
        <taxon>Pseudomonadota</taxon>
        <taxon>Betaproteobacteria</taxon>
        <taxon>Nitrosomonadales</taxon>
        <taxon>Nitrosomonadaceae</taxon>
        <taxon>Nitrosomonas</taxon>
    </lineage>
</organism>
<protein>
    <submittedName>
        <fullName evidence="2">Uncharacterized protein</fullName>
    </submittedName>
</protein>
<accession>A0A1I4MMS3</accession>
<feature type="transmembrane region" description="Helical" evidence="1">
    <location>
        <begin position="75"/>
        <end position="96"/>
    </location>
</feature>
<gene>
    <name evidence="2" type="ORF">SAMN05421880_1054</name>
</gene>
<dbReference type="EMBL" id="FOUF01000005">
    <property type="protein sequence ID" value="SFM04390.1"/>
    <property type="molecule type" value="Genomic_DNA"/>
</dbReference>
<keyword evidence="1" id="KW-1133">Transmembrane helix</keyword>
<keyword evidence="3" id="KW-1185">Reference proteome</keyword>
<reference evidence="2 3" key="1">
    <citation type="submission" date="2016-10" db="EMBL/GenBank/DDBJ databases">
        <authorList>
            <person name="de Groot N.N."/>
        </authorList>
    </citation>
    <scope>NUCLEOTIDE SEQUENCE [LARGE SCALE GENOMIC DNA]</scope>
    <source>
        <strain evidence="2 3">Nm146</strain>
    </source>
</reference>
<evidence type="ECO:0000313" key="3">
    <source>
        <dbReference type="Proteomes" id="UP000199561"/>
    </source>
</evidence>
<name>A0A1I4MMS3_9PROT</name>
<keyword evidence="1" id="KW-0472">Membrane</keyword>
<proteinExistence type="predicted"/>
<evidence type="ECO:0000313" key="2">
    <source>
        <dbReference type="EMBL" id="SFM04390.1"/>
    </source>
</evidence>